<dbReference type="GO" id="GO:0003983">
    <property type="term" value="F:UTP:glucose-1-phosphate uridylyltransferase activity"/>
    <property type="evidence" value="ECO:0007669"/>
    <property type="project" value="UniProtKB-EC"/>
</dbReference>
<evidence type="ECO:0000256" key="1">
    <source>
        <dbReference type="ARBA" id="ARBA00006890"/>
    </source>
</evidence>
<evidence type="ECO:0000259" key="6">
    <source>
        <dbReference type="Pfam" id="PF00483"/>
    </source>
</evidence>
<dbReference type="SUPFAM" id="SSF53448">
    <property type="entry name" value="Nucleotide-diphospho-sugar transferases"/>
    <property type="match status" value="1"/>
</dbReference>
<evidence type="ECO:0000313" key="7">
    <source>
        <dbReference type="EMBL" id="PIR46597.1"/>
    </source>
</evidence>
<evidence type="ECO:0000256" key="5">
    <source>
        <dbReference type="ARBA" id="ARBA00048128"/>
    </source>
</evidence>
<dbReference type="InterPro" id="IPR005835">
    <property type="entry name" value="NTP_transferase_dom"/>
</dbReference>
<dbReference type="InterPro" id="IPR005771">
    <property type="entry name" value="GalU_uridylyltTrfase_bac/arc"/>
</dbReference>
<feature type="domain" description="Nucleotidyl transferase" evidence="6">
    <location>
        <begin position="3"/>
        <end position="109"/>
    </location>
</feature>
<evidence type="ECO:0000313" key="8">
    <source>
        <dbReference type="Proteomes" id="UP000230833"/>
    </source>
</evidence>
<gene>
    <name evidence="7" type="ORF">COV07_03360</name>
</gene>
<dbReference type="Gene3D" id="3.90.550.10">
    <property type="entry name" value="Spore Coat Polysaccharide Biosynthesis Protein SpsA, Chain A"/>
    <property type="match status" value="1"/>
</dbReference>
<proteinExistence type="inferred from homology"/>
<feature type="non-terminal residue" evidence="7">
    <location>
        <position position="1"/>
    </location>
</feature>
<evidence type="ECO:0000256" key="4">
    <source>
        <dbReference type="ARBA" id="ARBA00022695"/>
    </source>
</evidence>
<protein>
    <recommendedName>
        <fullName evidence="2">UTP--glucose-1-phosphate uridylyltransferase</fullName>
        <ecNumber evidence="2">2.7.7.9</ecNumber>
    </recommendedName>
</protein>
<name>A0A2H0RJF6_9BACT</name>
<reference evidence="7 8" key="1">
    <citation type="submission" date="2017-09" db="EMBL/GenBank/DDBJ databases">
        <title>Depth-based differentiation of microbial function through sediment-hosted aquifers and enrichment of novel symbionts in the deep terrestrial subsurface.</title>
        <authorList>
            <person name="Probst A.J."/>
            <person name="Ladd B."/>
            <person name="Jarett J.K."/>
            <person name="Geller-Mcgrath D.E."/>
            <person name="Sieber C.M."/>
            <person name="Emerson J.B."/>
            <person name="Anantharaman K."/>
            <person name="Thomas B.C."/>
            <person name="Malmstrom R."/>
            <person name="Stieglmeier M."/>
            <person name="Klingl A."/>
            <person name="Woyke T."/>
            <person name="Ryan C.M."/>
            <person name="Banfield J.F."/>
        </authorList>
    </citation>
    <scope>NUCLEOTIDE SEQUENCE [LARGE SCALE GENOMIC DNA]</scope>
    <source>
        <strain evidence="7">CG10_big_fil_rev_8_21_14_0_10_45_14</strain>
    </source>
</reference>
<comment type="catalytic activity">
    <reaction evidence="5">
        <text>alpha-D-glucose 1-phosphate + UTP + H(+) = UDP-alpha-D-glucose + diphosphate</text>
        <dbReference type="Rhea" id="RHEA:19889"/>
        <dbReference type="ChEBI" id="CHEBI:15378"/>
        <dbReference type="ChEBI" id="CHEBI:33019"/>
        <dbReference type="ChEBI" id="CHEBI:46398"/>
        <dbReference type="ChEBI" id="CHEBI:58601"/>
        <dbReference type="ChEBI" id="CHEBI:58885"/>
        <dbReference type="EC" id="2.7.7.9"/>
    </reaction>
</comment>
<dbReference type="PANTHER" id="PTHR43197">
    <property type="entry name" value="UTP--GLUCOSE-1-PHOSPHATE URIDYLYLTRANSFERASE"/>
    <property type="match status" value="1"/>
</dbReference>
<evidence type="ECO:0000256" key="3">
    <source>
        <dbReference type="ARBA" id="ARBA00022679"/>
    </source>
</evidence>
<comment type="caution">
    <text evidence="7">The sequence shown here is derived from an EMBL/GenBank/DDBJ whole genome shotgun (WGS) entry which is preliminary data.</text>
</comment>
<dbReference type="AlphaFoldDB" id="A0A2H0RJF6"/>
<organism evidence="7 8">
    <name type="scientific">Candidatus Vogelbacteria bacterium CG10_big_fil_rev_8_21_14_0_10_45_14</name>
    <dbReference type="NCBI Taxonomy" id="1975042"/>
    <lineage>
        <taxon>Bacteria</taxon>
        <taxon>Candidatus Vogeliibacteriota</taxon>
    </lineage>
</organism>
<keyword evidence="4 7" id="KW-0548">Nucleotidyltransferase</keyword>
<dbReference type="EMBL" id="PCYL01000035">
    <property type="protein sequence ID" value="PIR46597.1"/>
    <property type="molecule type" value="Genomic_DNA"/>
</dbReference>
<sequence length="131" mass="14436">TRVPKKDTGKYGIAIGRKIGERTYKLDAFIEKPKAGETSSCMAAAGKNIITPSVINHLRKVKRKDGEELRLADAFILALAKGEAIYGHEHDGELFDCGSKLGFLNATVAYGLEHPETKDAFRKYLKAKLKD</sequence>
<dbReference type="Proteomes" id="UP000230833">
    <property type="component" value="Unassembled WGS sequence"/>
</dbReference>
<accession>A0A2H0RJF6</accession>
<evidence type="ECO:0000256" key="2">
    <source>
        <dbReference type="ARBA" id="ARBA00012415"/>
    </source>
</evidence>
<dbReference type="GO" id="GO:0006011">
    <property type="term" value="P:UDP-alpha-D-glucose metabolic process"/>
    <property type="evidence" value="ECO:0007669"/>
    <property type="project" value="InterPro"/>
</dbReference>
<dbReference type="InterPro" id="IPR029044">
    <property type="entry name" value="Nucleotide-diphossugar_trans"/>
</dbReference>
<comment type="similarity">
    <text evidence="1">Belongs to the UDPGP type 2 family.</text>
</comment>
<dbReference type="Pfam" id="PF00483">
    <property type="entry name" value="NTP_transferase"/>
    <property type="match status" value="1"/>
</dbReference>
<dbReference type="PANTHER" id="PTHR43197:SF1">
    <property type="entry name" value="UTP--GLUCOSE-1-PHOSPHATE URIDYLYLTRANSFERASE"/>
    <property type="match status" value="1"/>
</dbReference>
<dbReference type="EC" id="2.7.7.9" evidence="2"/>
<keyword evidence="3 7" id="KW-0808">Transferase</keyword>